<feature type="region of interest" description="Disordered" evidence="1">
    <location>
        <begin position="1"/>
        <end position="20"/>
    </location>
</feature>
<dbReference type="Pfam" id="PF03692">
    <property type="entry name" value="CxxCxxCC"/>
    <property type="match status" value="1"/>
</dbReference>
<proteinExistence type="predicted"/>
<gene>
    <name evidence="2" type="ORF">DFE_3146</name>
</gene>
<reference evidence="2 3" key="1">
    <citation type="journal article" date="2018" name="Sci. Adv.">
        <title>Multi-heme cytochromes provide a pathway for survival in energy-limited environments.</title>
        <authorList>
            <person name="Deng X."/>
            <person name="Dohmae N."/>
            <person name="Nealson K.H."/>
            <person name="Hashimoto K."/>
            <person name="Okamoto A."/>
        </authorList>
    </citation>
    <scope>NUCLEOTIDE SEQUENCE [LARGE SCALE GENOMIC DNA]</scope>
    <source>
        <strain evidence="2 3">IS5</strain>
    </source>
</reference>
<organism evidence="2 3">
    <name type="scientific">Desulfovibrio ferrophilus</name>
    <dbReference type="NCBI Taxonomy" id="241368"/>
    <lineage>
        <taxon>Bacteria</taxon>
        <taxon>Pseudomonadati</taxon>
        <taxon>Thermodesulfobacteriota</taxon>
        <taxon>Desulfovibrionia</taxon>
        <taxon>Desulfovibrionales</taxon>
        <taxon>Desulfovibrionaceae</taxon>
        <taxon>Desulfovibrio</taxon>
    </lineage>
</organism>
<evidence type="ECO:0008006" key="4">
    <source>
        <dbReference type="Google" id="ProtNLM"/>
    </source>
</evidence>
<sequence length="239" mass="26703">MTNNTTKHQDENTSGQADSHLRQRLEQAVQFISQGIAEHGLSVPLLGHGMMQFATITQSFPVPDDVECTPGCTYCCHTRVSTSIPEVLIIAQQLRLNLEPPVLTQIQQNIHGMVEHGDPMRLEWWLENKTPCPFLDDGQEQLCLIYEIRPFTCRSHHSTAATACEQGFEEHRAMDVPCYPKLQQATDLYSTAFMIAMRNHGLTSFYVGFIAALDIALGDDTAAGRWLAGQDVFRNAEIA</sequence>
<dbReference type="InterPro" id="IPR005358">
    <property type="entry name" value="Puta_zinc/iron-chelating_dom"/>
</dbReference>
<dbReference type="Proteomes" id="UP000269883">
    <property type="component" value="Chromosome"/>
</dbReference>
<protein>
    <recommendedName>
        <fullName evidence="4">YkgJ family cysteine cluster protein</fullName>
    </recommendedName>
</protein>
<keyword evidence="3" id="KW-1185">Reference proteome</keyword>
<dbReference type="KEGG" id="dfl:DFE_3146"/>
<evidence type="ECO:0000313" key="2">
    <source>
        <dbReference type="EMBL" id="BBD09872.1"/>
    </source>
</evidence>
<evidence type="ECO:0000256" key="1">
    <source>
        <dbReference type="SAM" id="MobiDB-lite"/>
    </source>
</evidence>
<accession>A0A2Z6B303</accession>
<dbReference type="RefSeq" id="WP_126380877.1">
    <property type="nucleotide sequence ID" value="NZ_AP017378.1"/>
</dbReference>
<dbReference type="EMBL" id="AP017378">
    <property type="protein sequence ID" value="BBD09872.1"/>
    <property type="molecule type" value="Genomic_DNA"/>
</dbReference>
<dbReference type="OrthoDB" id="9810361at2"/>
<dbReference type="AlphaFoldDB" id="A0A2Z6B303"/>
<name>A0A2Z6B303_9BACT</name>
<feature type="compositionally biased region" description="Polar residues" evidence="1">
    <location>
        <begin position="1"/>
        <end position="17"/>
    </location>
</feature>
<evidence type="ECO:0000313" key="3">
    <source>
        <dbReference type="Proteomes" id="UP000269883"/>
    </source>
</evidence>